<evidence type="ECO:0000313" key="1">
    <source>
        <dbReference type="EMBL" id="OVE55818.1"/>
    </source>
</evidence>
<gene>
    <name evidence="1" type="ORF">B0E34_16520</name>
</gene>
<dbReference type="AlphaFoldDB" id="A0A202BWE7"/>
<proteinExistence type="predicted"/>
<protein>
    <submittedName>
        <fullName evidence="1">Uncharacterized protein</fullName>
    </submittedName>
</protein>
<comment type="caution">
    <text evidence="1">The sequence shown here is derived from an EMBL/GenBank/DDBJ whole genome shotgun (WGS) entry which is preliminary data.</text>
</comment>
<evidence type="ECO:0000313" key="2">
    <source>
        <dbReference type="Proteomes" id="UP000196355"/>
    </source>
</evidence>
<accession>A0A202BWE7</accession>
<dbReference type="Proteomes" id="UP000196355">
    <property type="component" value="Unassembled WGS sequence"/>
</dbReference>
<keyword evidence="2" id="KW-1185">Reference proteome</keyword>
<reference evidence="2" key="1">
    <citation type="submission" date="2017-02" db="EMBL/GenBank/DDBJ databases">
        <authorList>
            <person name="Tetz G."/>
            <person name="Tetz V."/>
        </authorList>
    </citation>
    <scope>NUCLEOTIDE SEQUENCE [LARGE SCALE GENOMIC DNA]</scope>
    <source>
        <strain evidence="2">VT16-26</strain>
    </source>
</reference>
<sequence>MVVKTKQQMFALPVKKMHIFRKKEFKVNNKNILTNIKTHFLHCFVLLNVYLLSVNKMYTNNFKYLINNLY</sequence>
<name>A0A202BWE7_9FLAO</name>
<organism evidence="1 2">
    <name type="scientific">Chryseobacterium mucoviscidosis</name>
    <dbReference type="NCBI Taxonomy" id="1945581"/>
    <lineage>
        <taxon>Bacteria</taxon>
        <taxon>Pseudomonadati</taxon>
        <taxon>Bacteroidota</taxon>
        <taxon>Flavobacteriia</taxon>
        <taxon>Flavobacteriales</taxon>
        <taxon>Weeksellaceae</taxon>
        <taxon>Chryseobacterium group</taxon>
        <taxon>Chryseobacterium</taxon>
    </lineage>
</organism>
<dbReference type="EMBL" id="MVAG01000128">
    <property type="protein sequence ID" value="OVE55818.1"/>
    <property type="molecule type" value="Genomic_DNA"/>
</dbReference>